<dbReference type="PANTHER" id="PTHR43569">
    <property type="entry name" value="AMIDOHYDROLASE"/>
    <property type="match status" value="1"/>
</dbReference>
<evidence type="ECO:0000313" key="3">
    <source>
        <dbReference type="EMBL" id="MVS99690.1"/>
    </source>
</evidence>
<gene>
    <name evidence="3" type="ORF">GO014_11710</name>
</gene>
<dbReference type="SUPFAM" id="SSF51556">
    <property type="entry name" value="Metallo-dependent hydrolases"/>
    <property type="match status" value="1"/>
</dbReference>
<dbReference type="AlphaFoldDB" id="A0A7X3FTQ7"/>
<dbReference type="PANTHER" id="PTHR43569:SF2">
    <property type="entry name" value="AMIDOHYDROLASE-RELATED DOMAIN-CONTAINING PROTEIN"/>
    <property type="match status" value="1"/>
</dbReference>
<evidence type="ECO:0000259" key="2">
    <source>
        <dbReference type="Pfam" id="PF04909"/>
    </source>
</evidence>
<dbReference type="Pfam" id="PF04909">
    <property type="entry name" value="Amidohydro_2"/>
    <property type="match status" value="1"/>
</dbReference>
<dbReference type="InterPro" id="IPR052350">
    <property type="entry name" value="Metallo-dep_Lactonases"/>
</dbReference>
<dbReference type="Proteomes" id="UP000438106">
    <property type="component" value="Unassembled WGS sequence"/>
</dbReference>
<dbReference type="RefSeq" id="WP_157290501.1">
    <property type="nucleotide sequence ID" value="NZ_WQRF01000003.1"/>
</dbReference>
<dbReference type="EMBL" id="WQRF01000003">
    <property type="protein sequence ID" value="MVS99690.1"/>
    <property type="molecule type" value="Genomic_DNA"/>
</dbReference>
<dbReference type="InterPro" id="IPR006680">
    <property type="entry name" value="Amidohydro-rel"/>
</dbReference>
<reference evidence="3 4" key="1">
    <citation type="submission" date="2019-12" db="EMBL/GenBank/DDBJ databases">
        <title>Devosia maris sp. nov., isolated from the deep seawater.</title>
        <authorList>
            <person name="Liu Y."/>
        </authorList>
    </citation>
    <scope>NUCLEOTIDE SEQUENCE [LARGE SCALE GENOMIC DNA]</scope>
    <source>
        <strain evidence="3 4">L53-10-65</strain>
    </source>
</reference>
<dbReference type="GO" id="GO:0016787">
    <property type="term" value="F:hydrolase activity"/>
    <property type="evidence" value="ECO:0007669"/>
    <property type="project" value="UniProtKB-KW"/>
</dbReference>
<evidence type="ECO:0000313" key="4">
    <source>
        <dbReference type="Proteomes" id="UP000438106"/>
    </source>
</evidence>
<comment type="similarity">
    <text evidence="1">Belongs to the metallo-dependent hydrolases superfamily.</text>
</comment>
<comment type="caution">
    <text evidence="3">The sequence shown here is derived from an EMBL/GenBank/DDBJ whole genome shotgun (WGS) entry which is preliminary data.</text>
</comment>
<evidence type="ECO:0000256" key="1">
    <source>
        <dbReference type="ARBA" id="ARBA00038310"/>
    </source>
</evidence>
<feature type="domain" description="Amidohydrolase-related" evidence="2">
    <location>
        <begin position="5"/>
        <end position="274"/>
    </location>
</feature>
<accession>A0A7X3FTQ7</accession>
<sequence length="274" mass="30456">MIPIIDTHLHLIYPDRFAYPWLSGAPAINRPWSIEDYLAEARPLGIEAALHMEVDVDEGDIEAESRFVLELDGIAGAIAGCRPEKPDFESQLEGLAAVPRVRGLRRVLHQAPDALSQTPHFAANIRRLAAHDLTFDLCVRHNQLPIGQTLVDSCPDVTFVLDHCGAQDITVGGFSPWREHITEIARRPNLNAKISGIIAYAGKEWTLEAIRPYVEHVIDSFGWDRIVWGSDHPVVTLGGSLTDWVGATREIIKDASPDEQAKLLNANAKRIYRL</sequence>
<protein>
    <submittedName>
        <fullName evidence="3">Amidohydrolase family protein</fullName>
    </submittedName>
</protein>
<organism evidence="3 4">
    <name type="scientific">Devosia marina</name>
    <dbReference type="NCBI Taxonomy" id="2683198"/>
    <lineage>
        <taxon>Bacteria</taxon>
        <taxon>Pseudomonadati</taxon>
        <taxon>Pseudomonadota</taxon>
        <taxon>Alphaproteobacteria</taxon>
        <taxon>Hyphomicrobiales</taxon>
        <taxon>Devosiaceae</taxon>
        <taxon>Devosia</taxon>
    </lineage>
</organism>
<proteinExistence type="inferred from homology"/>
<name>A0A7X3FTQ7_9HYPH</name>
<keyword evidence="3" id="KW-0378">Hydrolase</keyword>
<keyword evidence="4" id="KW-1185">Reference proteome</keyword>
<dbReference type="Gene3D" id="3.20.20.140">
    <property type="entry name" value="Metal-dependent hydrolases"/>
    <property type="match status" value="1"/>
</dbReference>
<dbReference type="InterPro" id="IPR032466">
    <property type="entry name" value="Metal_Hydrolase"/>
</dbReference>